<name>A0A9P8TU86_9HYPO</name>
<reference evidence="2" key="1">
    <citation type="submission" date="2021-08" db="EMBL/GenBank/DDBJ databases">
        <title>Chromosome-Level Trichoderma cornu-damae using Hi-C Data.</title>
        <authorList>
            <person name="Kim C.S."/>
        </authorList>
    </citation>
    <scope>NUCLEOTIDE SEQUENCE</scope>
    <source>
        <strain evidence="2">KA19-0412C</strain>
    </source>
</reference>
<organism evidence="2 3">
    <name type="scientific">Trichoderma cornu-damae</name>
    <dbReference type="NCBI Taxonomy" id="654480"/>
    <lineage>
        <taxon>Eukaryota</taxon>
        <taxon>Fungi</taxon>
        <taxon>Dikarya</taxon>
        <taxon>Ascomycota</taxon>
        <taxon>Pezizomycotina</taxon>
        <taxon>Sordariomycetes</taxon>
        <taxon>Hypocreomycetidae</taxon>
        <taxon>Hypocreales</taxon>
        <taxon>Hypocreaceae</taxon>
        <taxon>Trichoderma</taxon>
    </lineage>
</organism>
<keyword evidence="1" id="KW-1133">Transmembrane helix</keyword>
<comment type="caution">
    <text evidence="2">The sequence shown here is derived from an EMBL/GenBank/DDBJ whole genome shotgun (WGS) entry which is preliminary data.</text>
</comment>
<gene>
    <name evidence="2" type="ORF">Trco_006800</name>
</gene>
<keyword evidence="1" id="KW-0812">Transmembrane</keyword>
<dbReference type="AlphaFoldDB" id="A0A9P8TU86"/>
<evidence type="ECO:0000313" key="2">
    <source>
        <dbReference type="EMBL" id="KAH6605093.1"/>
    </source>
</evidence>
<dbReference type="OrthoDB" id="5141589at2759"/>
<feature type="transmembrane region" description="Helical" evidence="1">
    <location>
        <begin position="20"/>
        <end position="52"/>
    </location>
</feature>
<evidence type="ECO:0000256" key="1">
    <source>
        <dbReference type="SAM" id="Phobius"/>
    </source>
</evidence>
<sequence>MSRLSLSRRRRRFHHLSNRLLTYFVLAWSVLNLVVVVFFTLMPLMTITYVGWSTPDKPSGMLNFRRQLGSPHCGRRRGAAASWHRRRLLFWTL</sequence>
<dbReference type="EMBL" id="JAIWOZ010000005">
    <property type="protein sequence ID" value="KAH6605093.1"/>
    <property type="molecule type" value="Genomic_DNA"/>
</dbReference>
<keyword evidence="1" id="KW-0472">Membrane</keyword>
<proteinExistence type="predicted"/>
<dbReference type="Proteomes" id="UP000827724">
    <property type="component" value="Unassembled WGS sequence"/>
</dbReference>
<keyword evidence="3" id="KW-1185">Reference proteome</keyword>
<accession>A0A9P8TU86</accession>
<protein>
    <submittedName>
        <fullName evidence="2">Uncharacterized protein</fullName>
    </submittedName>
</protein>
<evidence type="ECO:0000313" key="3">
    <source>
        <dbReference type="Proteomes" id="UP000827724"/>
    </source>
</evidence>